<sequence>MELSVVVSTLNDREQLLSCLDALAEHTPATTEVIVVNGPSSDGTTGVVRDRPDVDVLVEISERNANVSRNVGFSVATGDVIAFLDGSYAVEPTWFQAIEQARTDGTDVVTGPAVTAGEPIQPPDEATEDAPTTADTASAATPSSSPSTPSTPSEPSHPAAIDGPAQPHTKTIAGRSITLINGDNVAFDRTVLDALDGFDEYLETGGDRDCAHRIGGLGFDTNWQHEMAVRTELGADGGTMTELDWGTTYRALSYRLAKNYGPRPTVVARTVGSALRDGFSGARRIVSGEATPTGWLSDGTDVVQNAARGFVDGTRARYGDRTAQRNPNGISVRHDRAVRVYDRR</sequence>
<keyword evidence="3 6" id="KW-0808">Transferase</keyword>
<dbReference type="InterPro" id="IPR001173">
    <property type="entry name" value="Glyco_trans_2-like"/>
</dbReference>
<dbReference type="InterPro" id="IPR029044">
    <property type="entry name" value="Nucleotide-diphossugar_trans"/>
</dbReference>
<dbReference type="PANTHER" id="PTHR43179">
    <property type="entry name" value="RHAMNOSYLTRANSFERASE WBBL"/>
    <property type="match status" value="1"/>
</dbReference>
<evidence type="ECO:0000256" key="4">
    <source>
        <dbReference type="SAM" id="MobiDB-lite"/>
    </source>
</evidence>
<organism evidence="6 7">
    <name type="scientific">Natrialba asiatica (strain ATCC 700177 / DSM 12278 / JCM 9576 / FERM P-10747 / NBRC 102637 / 172P1)</name>
    <dbReference type="NCBI Taxonomy" id="29540"/>
    <lineage>
        <taxon>Archaea</taxon>
        <taxon>Methanobacteriati</taxon>
        <taxon>Methanobacteriota</taxon>
        <taxon>Stenosarchaea group</taxon>
        <taxon>Halobacteria</taxon>
        <taxon>Halobacteriales</taxon>
        <taxon>Natrialbaceae</taxon>
        <taxon>Natrialba</taxon>
    </lineage>
</organism>
<accession>M0AJV2</accession>
<dbReference type="SUPFAM" id="SSF53448">
    <property type="entry name" value="Nucleotide-diphospho-sugar transferases"/>
    <property type="match status" value="1"/>
</dbReference>
<dbReference type="EMBL" id="AOIO01000036">
    <property type="protein sequence ID" value="ELY98814.1"/>
    <property type="molecule type" value="Genomic_DNA"/>
</dbReference>
<keyword evidence="2" id="KW-0328">Glycosyltransferase</keyword>
<dbReference type="Gene3D" id="3.90.550.10">
    <property type="entry name" value="Spore Coat Polysaccharide Biosynthesis Protein SpsA, Chain A"/>
    <property type="match status" value="1"/>
</dbReference>
<dbReference type="Pfam" id="PF00535">
    <property type="entry name" value="Glycos_transf_2"/>
    <property type="match status" value="1"/>
</dbReference>
<dbReference type="Proteomes" id="UP000011554">
    <property type="component" value="Unassembled WGS sequence"/>
</dbReference>
<evidence type="ECO:0000256" key="3">
    <source>
        <dbReference type="ARBA" id="ARBA00022679"/>
    </source>
</evidence>
<evidence type="ECO:0000313" key="7">
    <source>
        <dbReference type="Proteomes" id="UP000011554"/>
    </source>
</evidence>
<keyword evidence="7" id="KW-1185">Reference proteome</keyword>
<name>M0AJV2_NATA1</name>
<evidence type="ECO:0000256" key="1">
    <source>
        <dbReference type="ARBA" id="ARBA00006739"/>
    </source>
</evidence>
<comment type="similarity">
    <text evidence="1">Belongs to the glycosyltransferase 2 family.</text>
</comment>
<proteinExistence type="inferred from homology"/>
<dbReference type="RefSeq" id="WP_006110380.1">
    <property type="nucleotide sequence ID" value="NZ_AOIO01000036.1"/>
</dbReference>
<evidence type="ECO:0000313" key="6">
    <source>
        <dbReference type="EMBL" id="ELY98814.1"/>
    </source>
</evidence>
<dbReference type="GO" id="GO:0016757">
    <property type="term" value="F:glycosyltransferase activity"/>
    <property type="evidence" value="ECO:0007669"/>
    <property type="project" value="UniProtKB-KW"/>
</dbReference>
<protein>
    <submittedName>
        <fullName evidence="6">Family 2 glycosyl transferase</fullName>
    </submittedName>
</protein>
<reference evidence="6 7" key="1">
    <citation type="journal article" date="2014" name="PLoS Genet.">
        <title>Phylogenetically driven sequencing of extremely halophilic archaea reveals strategies for static and dynamic osmo-response.</title>
        <authorList>
            <person name="Becker E.A."/>
            <person name="Seitzer P.M."/>
            <person name="Tritt A."/>
            <person name="Larsen D."/>
            <person name="Krusor M."/>
            <person name="Yao A.I."/>
            <person name="Wu D."/>
            <person name="Madern D."/>
            <person name="Eisen J.A."/>
            <person name="Darling A.E."/>
            <person name="Facciotti M.T."/>
        </authorList>
    </citation>
    <scope>NUCLEOTIDE SEQUENCE [LARGE SCALE GENOMIC DNA]</scope>
    <source>
        <strain evidence="6 7">DSM 12278</strain>
    </source>
</reference>
<feature type="region of interest" description="Disordered" evidence="4">
    <location>
        <begin position="107"/>
        <end position="169"/>
    </location>
</feature>
<gene>
    <name evidence="6" type="ORF">C481_16472</name>
</gene>
<feature type="domain" description="Glycosyltransferase 2-like" evidence="5">
    <location>
        <begin position="4"/>
        <end position="115"/>
    </location>
</feature>
<dbReference type="CDD" id="cd00761">
    <property type="entry name" value="Glyco_tranf_GTA_type"/>
    <property type="match status" value="1"/>
</dbReference>
<dbReference type="PATRIC" id="fig|29540.5.peg.3356"/>
<comment type="caution">
    <text evidence="6">The sequence shown here is derived from an EMBL/GenBank/DDBJ whole genome shotgun (WGS) entry which is preliminary data.</text>
</comment>
<evidence type="ECO:0000256" key="2">
    <source>
        <dbReference type="ARBA" id="ARBA00022676"/>
    </source>
</evidence>
<dbReference type="AlphaFoldDB" id="M0AJV2"/>
<dbReference type="PANTHER" id="PTHR43179:SF12">
    <property type="entry name" value="GALACTOFURANOSYLTRANSFERASE GLFT2"/>
    <property type="match status" value="1"/>
</dbReference>
<feature type="compositionally biased region" description="Low complexity" evidence="4">
    <location>
        <begin position="129"/>
        <end position="160"/>
    </location>
</feature>
<dbReference type="STRING" id="29540.C481_16472"/>
<dbReference type="OrthoDB" id="196370at2157"/>
<dbReference type="eggNOG" id="arCOG01388">
    <property type="taxonomic scope" value="Archaea"/>
</dbReference>
<evidence type="ECO:0000259" key="5">
    <source>
        <dbReference type="Pfam" id="PF00535"/>
    </source>
</evidence>